<reference evidence="14 15" key="1">
    <citation type="submission" date="2018-11" db="EMBL/GenBank/DDBJ databases">
        <title>Genomic Encyclopedia of Type Strains, Phase IV (KMG-IV): sequencing the most valuable type-strain genomes for metagenomic binning, comparative biology and taxonomic classification.</title>
        <authorList>
            <person name="Goeker M."/>
        </authorList>
    </citation>
    <scope>NUCLEOTIDE SEQUENCE [LARGE SCALE GENOMIC DNA]</scope>
    <source>
        <strain evidence="14 15">DSM 22027</strain>
    </source>
</reference>
<dbReference type="OrthoDB" id="9806941at2"/>
<evidence type="ECO:0000256" key="1">
    <source>
        <dbReference type="ARBA" id="ARBA00004117"/>
    </source>
</evidence>
<evidence type="ECO:0000313" key="15">
    <source>
        <dbReference type="Proteomes" id="UP000276223"/>
    </source>
</evidence>
<organism evidence="14 15">
    <name type="scientific">Desulfosoma caldarium</name>
    <dbReference type="NCBI Taxonomy" id="610254"/>
    <lineage>
        <taxon>Bacteria</taxon>
        <taxon>Pseudomonadati</taxon>
        <taxon>Thermodesulfobacteriota</taxon>
        <taxon>Syntrophobacteria</taxon>
        <taxon>Syntrophobacterales</taxon>
        <taxon>Syntrophobacteraceae</taxon>
        <taxon>Desulfosoma</taxon>
    </lineage>
</organism>
<dbReference type="AlphaFoldDB" id="A0A3N1VLN8"/>
<protein>
    <recommendedName>
        <fullName evidence="4 12">Flagellar motor switch protein FliM</fullName>
    </recommendedName>
</protein>
<evidence type="ECO:0000256" key="4">
    <source>
        <dbReference type="ARBA" id="ARBA00021898"/>
    </source>
</evidence>
<evidence type="ECO:0000256" key="3">
    <source>
        <dbReference type="ARBA" id="ARBA00011049"/>
    </source>
</evidence>
<dbReference type="NCBIfam" id="TIGR01397">
    <property type="entry name" value="fliM_switch"/>
    <property type="match status" value="1"/>
</dbReference>
<comment type="similarity">
    <text evidence="3">Belongs to the FliM family.</text>
</comment>
<dbReference type="PRINTS" id="PR00955">
    <property type="entry name" value="FLGMOTORFLIM"/>
</dbReference>
<dbReference type="InterPro" id="IPR036429">
    <property type="entry name" value="SpoA-like_sf"/>
</dbReference>
<evidence type="ECO:0000313" key="14">
    <source>
        <dbReference type="EMBL" id="ROR01881.1"/>
    </source>
</evidence>
<evidence type="ECO:0000256" key="2">
    <source>
        <dbReference type="ARBA" id="ARBA00004417"/>
    </source>
</evidence>
<comment type="function">
    <text evidence="11">FliM is one of three proteins (FliG, FliN, FliM) that forms the rotor-mounted switch complex (C ring), located at the base of the basal body. This complex interacts with the CheY and CheZ chemotaxis proteins, in addition to contacting components of the motor that determine the direction of flagellar rotation.</text>
</comment>
<evidence type="ECO:0000256" key="9">
    <source>
        <dbReference type="ARBA" id="ARBA00023136"/>
    </source>
</evidence>
<keyword evidence="9" id="KW-0472">Membrane</keyword>
<dbReference type="GO" id="GO:0071978">
    <property type="term" value="P:bacterial-type flagellum-dependent swarming motility"/>
    <property type="evidence" value="ECO:0007669"/>
    <property type="project" value="TreeGrafter"/>
</dbReference>
<evidence type="ECO:0000256" key="10">
    <source>
        <dbReference type="ARBA" id="ARBA00023143"/>
    </source>
</evidence>
<evidence type="ECO:0000256" key="12">
    <source>
        <dbReference type="NCBIfam" id="TIGR01397"/>
    </source>
</evidence>
<dbReference type="Gene3D" id="3.40.1550.10">
    <property type="entry name" value="CheC-like"/>
    <property type="match status" value="1"/>
</dbReference>
<keyword evidence="15" id="KW-1185">Reference proteome</keyword>
<dbReference type="Pfam" id="PF02154">
    <property type="entry name" value="FliM"/>
    <property type="match status" value="1"/>
</dbReference>
<dbReference type="RefSeq" id="WP_123289566.1">
    <property type="nucleotide sequence ID" value="NZ_RJVA01000010.1"/>
</dbReference>
<comment type="caution">
    <text evidence="14">The sequence shown here is derived from an EMBL/GenBank/DDBJ whole genome shotgun (WGS) entry which is preliminary data.</text>
</comment>
<evidence type="ECO:0000256" key="8">
    <source>
        <dbReference type="ARBA" id="ARBA00022779"/>
    </source>
</evidence>
<evidence type="ECO:0000256" key="11">
    <source>
        <dbReference type="ARBA" id="ARBA00025044"/>
    </source>
</evidence>
<dbReference type="EMBL" id="RJVA01000010">
    <property type="protein sequence ID" value="ROR01881.1"/>
    <property type="molecule type" value="Genomic_DNA"/>
</dbReference>
<keyword evidence="14" id="KW-0969">Cilium</keyword>
<dbReference type="Pfam" id="PF01052">
    <property type="entry name" value="FliMN_C"/>
    <property type="match status" value="1"/>
</dbReference>
<dbReference type="InterPro" id="IPR001689">
    <property type="entry name" value="Flag_FliM"/>
</dbReference>
<dbReference type="GO" id="GO:0009425">
    <property type="term" value="C:bacterial-type flagellum basal body"/>
    <property type="evidence" value="ECO:0007669"/>
    <property type="project" value="UniProtKB-SubCell"/>
</dbReference>
<sequence length="329" mass="37367">MEQILTQDEVDALLKGLSDGEIEAETAAVPDDDQSGIRPYDLTSQDRIIRGRMPTLEIINDRFARAHRITLSGALRKVVDITVTQKEMIKFGDFTRTLPVPTSLHVLKMEPFRGHVLLVVESRLIFNLVDCFFGGSGRSSFKIEGRDFTSIENRVINKVVRMALKDLEQAWNPVTPVSFKFVRSEVNPQFATIVPPTELVIVVHYELEMDTLMGKIILCLPYSTIEPIRSQLSASYQSDQLEVDYSWTRRFIRRLREIPVQLCVHLGCTEIKGQDLLRLEKGDIIILDQDVNHPLTVSVEKVPKYKAYAGVHKGNHAVKIVDFVTSTYE</sequence>
<proteinExistence type="inferred from homology"/>
<dbReference type="GO" id="GO:0005886">
    <property type="term" value="C:plasma membrane"/>
    <property type="evidence" value="ECO:0007669"/>
    <property type="project" value="UniProtKB-SubCell"/>
</dbReference>
<keyword evidence="14" id="KW-0282">Flagellum</keyword>
<dbReference type="GO" id="GO:0003774">
    <property type="term" value="F:cytoskeletal motor activity"/>
    <property type="evidence" value="ECO:0007669"/>
    <property type="project" value="InterPro"/>
</dbReference>
<dbReference type="SUPFAM" id="SSF101801">
    <property type="entry name" value="Surface presentation of antigens (SPOA)"/>
    <property type="match status" value="1"/>
</dbReference>
<keyword evidence="7" id="KW-0997">Cell inner membrane</keyword>
<dbReference type="GO" id="GO:0050918">
    <property type="term" value="P:positive chemotaxis"/>
    <property type="evidence" value="ECO:0007669"/>
    <property type="project" value="TreeGrafter"/>
</dbReference>
<dbReference type="CDD" id="cd17908">
    <property type="entry name" value="FliM"/>
    <property type="match status" value="1"/>
</dbReference>
<dbReference type="Proteomes" id="UP000276223">
    <property type="component" value="Unassembled WGS sequence"/>
</dbReference>
<keyword evidence="6" id="KW-0145">Chemotaxis</keyword>
<dbReference type="PANTHER" id="PTHR30034">
    <property type="entry name" value="FLAGELLAR MOTOR SWITCH PROTEIN FLIM"/>
    <property type="match status" value="1"/>
</dbReference>
<dbReference type="PIRSF" id="PIRSF002888">
    <property type="entry name" value="FliM"/>
    <property type="match status" value="1"/>
</dbReference>
<evidence type="ECO:0000259" key="13">
    <source>
        <dbReference type="Pfam" id="PF01052"/>
    </source>
</evidence>
<keyword evidence="14" id="KW-0966">Cell projection</keyword>
<accession>A0A3N1VLN8</accession>
<gene>
    <name evidence="14" type="ORF">EDC27_1075</name>
</gene>
<evidence type="ECO:0000256" key="5">
    <source>
        <dbReference type="ARBA" id="ARBA00022475"/>
    </source>
</evidence>
<comment type="subcellular location">
    <subcellularLocation>
        <location evidence="1">Bacterial flagellum basal body</location>
    </subcellularLocation>
    <subcellularLocation>
        <location evidence="2">Cell inner membrane</location>
        <topology evidence="2">Peripheral membrane protein</topology>
    </subcellularLocation>
</comment>
<dbReference type="InterPro" id="IPR028976">
    <property type="entry name" value="CheC-like_sf"/>
</dbReference>
<feature type="domain" description="Flagellar motor switch protein FliN-like C-terminal" evidence="13">
    <location>
        <begin position="254"/>
        <end position="324"/>
    </location>
</feature>
<dbReference type="InterPro" id="IPR001543">
    <property type="entry name" value="FliN-like_C"/>
</dbReference>
<evidence type="ECO:0000256" key="6">
    <source>
        <dbReference type="ARBA" id="ARBA00022500"/>
    </source>
</evidence>
<evidence type="ECO:0000256" key="7">
    <source>
        <dbReference type="ARBA" id="ARBA00022519"/>
    </source>
</evidence>
<dbReference type="PANTHER" id="PTHR30034:SF3">
    <property type="entry name" value="FLAGELLAR MOTOR SWITCH PROTEIN FLIM"/>
    <property type="match status" value="1"/>
</dbReference>
<keyword evidence="5" id="KW-1003">Cell membrane</keyword>
<dbReference type="SUPFAM" id="SSF103039">
    <property type="entry name" value="CheC-like"/>
    <property type="match status" value="1"/>
</dbReference>
<keyword evidence="8" id="KW-0283">Flagellar rotation</keyword>
<name>A0A3N1VLN8_9BACT</name>
<keyword evidence="10" id="KW-0975">Bacterial flagellum</keyword>
<dbReference type="Gene3D" id="2.30.330.10">
    <property type="entry name" value="SpoA-like"/>
    <property type="match status" value="1"/>
</dbReference>